<name>V6M6E1_9BACL</name>
<comment type="caution">
    <text evidence="1">The sequence shown here is derived from an EMBL/GenBank/DDBJ whole genome shotgun (WGS) entry which is preliminary data.</text>
</comment>
<gene>
    <name evidence="1" type="ORF">T458_19850</name>
</gene>
<dbReference type="AlphaFoldDB" id="V6M6E1"/>
<dbReference type="HOGENOM" id="CLU_2804050_0_0_9"/>
<accession>V6M6E1</accession>
<protein>
    <submittedName>
        <fullName evidence="1">Uncharacterized protein</fullName>
    </submittedName>
</protein>
<dbReference type="EMBL" id="AYJU01000017">
    <property type="protein sequence ID" value="EST53877.1"/>
    <property type="molecule type" value="Genomic_DNA"/>
</dbReference>
<evidence type="ECO:0000313" key="1">
    <source>
        <dbReference type="EMBL" id="EST53877.1"/>
    </source>
</evidence>
<proteinExistence type="predicted"/>
<keyword evidence="2" id="KW-1185">Reference proteome</keyword>
<organism evidence="1 2">
    <name type="scientific">Brevibacillus panacihumi W25</name>
    <dbReference type="NCBI Taxonomy" id="1408254"/>
    <lineage>
        <taxon>Bacteria</taxon>
        <taxon>Bacillati</taxon>
        <taxon>Bacillota</taxon>
        <taxon>Bacilli</taxon>
        <taxon>Bacillales</taxon>
        <taxon>Paenibacillaceae</taxon>
        <taxon>Brevibacillus</taxon>
    </lineage>
</organism>
<evidence type="ECO:0000313" key="2">
    <source>
        <dbReference type="Proteomes" id="UP000017973"/>
    </source>
</evidence>
<dbReference type="Proteomes" id="UP000017973">
    <property type="component" value="Unassembled WGS sequence"/>
</dbReference>
<sequence length="67" mass="7557">MGKWLVEKAGGHKSGLVWLAVGGFQTVVAREEKGKTLQAGWDLRCGLHWYPPLQRRNRGQKQPTSKK</sequence>
<reference evidence="1 2" key="1">
    <citation type="journal article" date="2014" name="Genome Announc.">
        <title>Draft Genome Sequence of Brevibacillus panacihumi Strain W25, a Halotolerant Hydrocarbon-Degrading Bacterium.</title>
        <authorList>
            <person name="Wang X."/>
            <person name="Jin D."/>
            <person name="Zhou L."/>
            <person name="Wu L."/>
            <person name="An W."/>
            <person name="Chen Y."/>
            <person name="Zhao L."/>
        </authorList>
    </citation>
    <scope>NUCLEOTIDE SEQUENCE [LARGE SCALE GENOMIC DNA]</scope>
    <source>
        <strain evidence="1 2">W25</strain>
    </source>
</reference>